<dbReference type="AlphaFoldDB" id="A0A0B7AK11"/>
<sequence length="87" mass="10475">MLKVFIRTAEFCSLVYFFPDISRTVGQEEDDNITGKETSRCRQVSVRMYHHCKRLNMQEIYYQDSSKLAQMKMLGLEYKRQDQHLLF</sequence>
<organism evidence="1">
    <name type="scientific">Arion vulgaris</name>
    <dbReference type="NCBI Taxonomy" id="1028688"/>
    <lineage>
        <taxon>Eukaryota</taxon>
        <taxon>Metazoa</taxon>
        <taxon>Spiralia</taxon>
        <taxon>Lophotrochozoa</taxon>
        <taxon>Mollusca</taxon>
        <taxon>Gastropoda</taxon>
        <taxon>Heterobranchia</taxon>
        <taxon>Euthyneura</taxon>
        <taxon>Panpulmonata</taxon>
        <taxon>Eupulmonata</taxon>
        <taxon>Stylommatophora</taxon>
        <taxon>Helicina</taxon>
        <taxon>Arionoidea</taxon>
        <taxon>Arionidae</taxon>
        <taxon>Arion</taxon>
    </lineage>
</organism>
<name>A0A0B7AK11_9EUPU</name>
<dbReference type="EMBL" id="HACG01033405">
    <property type="protein sequence ID" value="CEK80270.1"/>
    <property type="molecule type" value="Transcribed_RNA"/>
</dbReference>
<proteinExistence type="predicted"/>
<reference evidence="1" key="1">
    <citation type="submission" date="2014-12" db="EMBL/GenBank/DDBJ databases">
        <title>Insight into the proteome of Arion vulgaris.</title>
        <authorList>
            <person name="Aradska J."/>
            <person name="Bulat T."/>
            <person name="Smidak R."/>
            <person name="Sarate P."/>
            <person name="Gangsoo J."/>
            <person name="Sialana F."/>
            <person name="Bilban M."/>
            <person name="Lubec G."/>
        </authorList>
    </citation>
    <scope>NUCLEOTIDE SEQUENCE</scope>
    <source>
        <tissue evidence="1">Skin</tissue>
    </source>
</reference>
<evidence type="ECO:0000313" key="1">
    <source>
        <dbReference type="EMBL" id="CEK80270.1"/>
    </source>
</evidence>
<protein>
    <submittedName>
        <fullName evidence="1">Uncharacterized protein</fullName>
    </submittedName>
</protein>
<accession>A0A0B7AK11</accession>
<gene>
    <name evidence="1" type="primary">ORF120027</name>
</gene>